<evidence type="ECO:0000256" key="7">
    <source>
        <dbReference type="ARBA" id="ARBA00022475"/>
    </source>
</evidence>
<keyword evidence="11 23" id="KW-0808">Transferase</keyword>
<proteinExistence type="inferred from homology"/>
<dbReference type="InterPro" id="IPR036950">
    <property type="entry name" value="PBP_transglycosylase"/>
</dbReference>
<evidence type="ECO:0000259" key="26">
    <source>
        <dbReference type="Pfam" id="PF00912"/>
    </source>
</evidence>
<evidence type="ECO:0000256" key="1">
    <source>
        <dbReference type="ARBA" id="ARBA00002624"/>
    </source>
</evidence>
<evidence type="ECO:0000256" key="18">
    <source>
        <dbReference type="ARBA" id="ARBA00023316"/>
    </source>
</evidence>
<dbReference type="InterPro" id="IPR012338">
    <property type="entry name" value="Beta-lactam/transpept-like"/>
</dbReference>
<sequence>MTAKRKPTKKSPMNPLLRTVLVFGLKVSLLLLAAISIYLIYLDSKITTLFSGHKWQVPAQLYGRTLELTPGSHLSQVQFLDELSRLQYSADPRLNGPGQYHVSGATVTVVRRAFEFPDGADGVRRFTVEFAGDFVQRLSTGDKPLQKARLEPQLLQHLVAAEQEDRELIRLADVPVPLRETLLLVEDREFYNHHGVSPLSIIRAFWQNLLAGRTVQGGSTLTQQLAKNMYTNQQRTYLRKVNEALIALVLDFRYSKDQILEAYLNEIFIGQFKDNPVHGLGLGSRLYFGKPLAELKPHEYAMLVGIIKGPSVYDPRRYADRALSRRDLILDLMAEHGILNHDQHNAAKQQPLDVIPLGQHLKGRFPAYIDKVRQELRQLVPDTSKLQQGLRVFTYLDPMAQQAAEQAMAARLSQLNDKIEGAMLVTDYQRGALKAIIGGRQMQYAGYNRALSARRQIGSIVKPVVYLGALQQPQQFHLGSVLQDSPMNLRSGSRSWQPQNYDKKFRGPVPIVAALSQSLNIPTVRLGMQVGLPVLAGNLRKLGLERDVQLQPSSLLGAVELSPYEVAQLYQTMANKGLYLPLAAVSAITTQDGQVLHQRKALPEQRVAQEPLYLLQYALNQATQNGTAGALAQQFPRVRFAGKTGTSSDYRDSWFSGFDHETAIVVWLGRDDNQAIGLTGGSGALPVFSGYFAKMPPNSLFRAVPDKIRKQFISKLSGRVVAESCVNVLLLPVISVEMPLSNTCD</sequence>
<organism evidence="28 29">
    <name type="scientific">Rheinheimera tilapiae</name>
    <dbReference type="NCBI Taxonomy" id="875043"/>
    <lineage>
        <taxon>Bacteria</taxon>
        <taxon>Pseudomonadati</taxon>
        <taxon>Pseudomonadota</taxon>
        <taxon>Gammaproteobacteria</taxon>
        <taxon>Chromatiales</taxon>
        <taxon>Chromatiaceae</taxon>
        <taxon>Rheinheimera</taxon>
    </lineage>
</organism>
<evidence type="ECO:0000256" key="13">
    <source>
        <dbReference type="ARBA" id="ARBA00022960"/>
    </source>
</evidence>
<dbReference type="Pfam" id="PF00905">
    <property type="entry name" value="Transpeptidase"/>
    <property type="match status" value="1"/>
</dbReference>
<keyword evidence="15 24" id="KW-0472">Membrane</keyword>
<keyword evidence="18 23" id="KW-0961">Cell wall biogenesis/degradation</keyword>
<feature type="domain" description="Glycosyl transferase family 51" evidence="26">
    <location>
        <begin position="158"/>
        <end position="333"/>
    </location>
</feature>
<evidence type="ECO:0000256" key="20">
    <source>
        <dbReference type="ARBA" id="ARBA00034000"/>
    </source>
</evidence>
<evidence type="ECO:0000256" key="3">
    <source>
        <dbReference type="ARBA" id="ARBA00004752"/>
    </source>
</evidence>
<evidence type="ECO:0000256" key="14">
    <source>
        <dbReference type="ARBA" id="ARBA00022984"/>
    </source>
</evidence>
<evidence type="ECO:0000256" key="2">
    <source>
        <dbReference type="ARBA" id="ARBA00004236"/>
    </source>
</evidence>
<comment type="pathway">
    <text evidence="3 23">Cell wall biogenesis; peptidoglycan biosynthesis.</text>
</comment>
<evidence type="ECO:0000256" key="4">
    <source>
        <dbReference type="ARBA" id="ARBA00007090"/>
    </source>
</evidence>
<keyword evidence="8" id="KW-0121">Carboxypeptidase</keyword>
<comment type="similarity">
    <text evidence="4 23">In the C-terminal section; belongs to the transpeptidase family.</text>
</comment>
<keyword evidence="14 23" id="KW-0573">Peptidoglycan synthesis</keyword>
<evidence type="ECO:0000256" key="24">
    <source>
        <dbReference type="SAM" id="Phobius"/>
    </source>
</evidence>
<gene>
    <name evidence="28" type="primary">mrcB</name>
    <name evidence="28" type="ORF">ACFFJP_11480</name>
</gene>
<dbReference type="InterPro" id="IPR028166">
    <property type="entry name" value="UB2H"/>
</dbReference>
<evidence type="ECO:0000256" key="19">
    <source>
        <dbReference type="ARBA" id="ARBA00032454"/>
    </source>
</evidence>
<dbReference type="InterPro" id="IPR001460">
    <property type="entry name" value="PCN-bd_Tpept"/>
</dbReference>
<evidence type="ECO:0000256" key="17">
    <source>
        <dbReference type="ARBA" id="ARBA00023268"/>
    </source>
</evidence>
<keyword evidence="16" id="KW-0046">Antibiotic resistance</keyword>
<dbReference type="NCBIfam" id="TIGR02071">
    <property type="entry name" value="PBP_1b"/>
    <property type="match status" value="1"/>
</dbReference>
<dbReference type="Proteomes" id="UP001589813">
    <property type="component" value="Unassembled WGS sequence"/>
</dbReference>
<dbReference type="InterPro" id="IPR001264">
    <property type="entry name" value="Glyco_trans_51"/>
</dbReference>
<comment type="catalytic activity">
    <reaction evidence="21">
        <text>[GlcNAc-(1-&gt;4)-Mur2Ac(oyl-L-Ala-gamma-D-Glu-L-Lys-D-Ala-D-Ala)](n)-di-trans,octa-cis-undecaprenyl diphosphate + beta-D-GlcNAc-(1-&gt;4)-Mur2Ac(oyl-L-Ala-gamma-D-Glu-L-Lys-D-Ala-D-Ala)-di-trans,octa-cis-undecaprenyl diphosphate = [GlcNAc-(1-&gt;4)-Mur2Ac(oyl-L-Ala-gamma-D-Glu-L-Lys-D-Ala-D-Ala)](n+1)-di-trans,octa-cis-undecaprenyl diphosphate + di-trans,octa-cis-undecaprenyl diphosphate + H(+)</text>
        <dbReference type="Rhea" id="RHEA:23708"/>
        <dbReference type="Rhea" id="RHEA-COMP:9602"/>
        <dbReference type="Rhea" id="RHEA-COMP:9603"/>
        <dbReference type="ChEBI" id="CHEBI:15378"/>
        <dbReference type="ChEBI" id="CHEBI:58405"/>
        <dbReference type="ChEBI" id="CHEBI:60033"/>
        <dbReference type="ChEBI" id="CHEBI:78435"/>
        <dbReference type="EC" id="2.4.99.28"/>
    </reaction>
</comment>
<dbReference type="PANTHER" id="PTHR32282">
    <property type="entry name" value="BINDING PROTEIN TRANSPEPTIDASE, PUTATIVE-RELATED"/>
    <property type="match status" value="1"/>
</dbReference>
<reference evidence="28 29" key="1">
    <citation type="submission" date="2024-09" db="EMBL/GenBank/DDBJ databases">
        <authorList>
            <person name="Sun Q."/>
            <person name="Mori K."/>
        </authorList>
    </citation>
    <scope>NUCLEOTIDE SEQUENCE [LARGE SCALE GENOMIC DNA]</scope>
    <source>
        <strain evidence="28 29">KCTC 23315</strain>
    </source>
</reference>
<evidence type="ECO:0000256" key="6">
    <source>
        <dbReference type="ARBA" id="ARBA00018637"/>
    </source>
</evidence>
<evidence type="ECO:0000259" key="27">
    <source>
        <dbReference type="Pfam" id="PF14814"/>
    </source>
</evidence>
<evidence type="ECO:0000313" key="29">
    <source>
        <dbReference type="Proteomes" id="UP001589813"/>
    </source>
</evidence>
<keyword evidence="7" id="KW-1003">Cell membrane</keyword>
<dbReference type="InterPro" id="IPR011813">
    <property type="entry name" value="PBP_1b"/>
</dbReference>
<evidence type="ECO:0000256" key="9">
    <source>
        <dbReference type="ARBA" id="ARBA00022670"/>
    </source>
</evidence>
<dbReference type="InterPro" id="IPR023346">
    <property type="entry name" value="Lysozyme-like_dom_sf"/>
</dbReference>
<evidence type="ECO:0000313" key="28">
    <source>
        <dbReference type="EMBL" id="MFC0048905.1"/>
    </source>
</evidence>
<comment type="caution">
    <text evidence="28">The sequence shown here is derived from an EMBL/GenBank/DDBJ whole genome shotgun (WGS) entry which is preliminary data.</text>
</comment>
<dbReference type="Pfam" id="PF14814">
    <property type="entry name" value="UB2H"/>
    <property type="match status" value="1"/>
</dbReference>
<evidence type="ECO:0000256" key="10">
    <source>
        <dbReference type="ARBA" id="ARBA00022676"/>
    </source>
</evidence>
<keyword evidence="12" id="KW-0378">Hydrolase</keyword>
<evidence type="ECO:0000256" key="22">
    <source>
        <dbReference type="NCBIfam" id="TIGR02071"/>
    </source>
</evidence>
<dbReference type="Gene3D" id="3.30.2060.10">
    <property type="entry name" value="Penicillin-binding protein 1b domain"/>
    <property type="match status" value="1"/>
</dbReference>
<evidence type="ECO:0000256" key="16">
    <source>
        <dbReference type="ARBA" id="ARBA00023251"/>
    </source>
</evidence>
<evidence type="ECO:0000256" key="15">
    <source>
        <dbReference type="ARBA" id="ARBA00023136"/>
    </source>
</evidence>
<evidence type="ECO:0000256" key="23">
    <source>
        <dbReference type="PIRNR" id="PIRNR002799"/>
    </source>
</evidence>
<evidence type="ECO:0000259" key="25">
    <source>
        <dbReference type="Pfam" id="PF00905"/>
    </source>
</evidence>
<feature type="domain" description="Bifunctional transglycosylase second" evidence="27">
    <location>
        <begin position="68"/>
        <end position="150"/>
    </location>
</feature>
<dbReference type="SUPFAM" id="SSF56601">
    <property type="entry name" value="beta-lactamase/transpeptidase-like"/>
    <property type="match status" value="1"/>
</dbReference>
<evidence type="ECO:0000256" key="5">
    <source>
        <dbReference type="ARBA" id="ARBA00007739"/>
    </source>
</evidence>
<keyword evidence="17" id="KW-0511">Multifunctional enzyme</keyword>
<evidence type="ECO:0000256" key="11">
    <source>
        <dbReference type="ARBA" id="ARBA00022679"/>
    </source>
</evidence>
<dbReference type="InterPro" id="IPR050396">
    <property type="entry name" value="Glycosyltr_51/Transpeptidase"/>
</dbReference>
<keyword evidence="24" id="KW-0812">Transmembrane</keyword>
<dbReference type="PANTHER" id="PTHR32282:SF11">
    <property type="entry name" value="PENICILLIN-BINDING PROTEIN 1B"/>
    <property type="match status" value="1"/>
</dbReference>
<feature type="transmembrane region" description="Helical" evidence="24">
    <location>
        <begin position="20"/>
        <end position="41"/>
    </location>
</feature>
<dbReference type="Gene3D" id="3.40.710.10">
    <property type="entry name" value="DD-peptidase/beta-lactamase superfamily"/>
    <property type="match status" value="1"/>
</dbReference>
<comment type="function">
    <text evidence="1 23">Cell wall formation. Synthesis of cross-linked peptidoglycan from the lipid intermediates. The enzyme has a penicillin-insensitive transglycosylase N-terminal domain (formation of linear glycan strands) and a penicillin-sensitive transpeptidase C-terminal domain (cross-linking of the peptide subunits).</text>
</comment>
<accession>A0ABV6BDF5</accession>
<evidence type="ECO:0000256" key="12">
    <source>
        <dbReference type="ARBA" id="ARBA00022801"/>
    </source>
</evidence>
<dbReference type="SUPFAM" id="SSF53955">
    <property type="entry name" value="Lysozyme-like"/>
    <property type="match status" value="1"/>
</dbReference>
<name>A0ABV6BDF5_9GAMM</name>
<keyword evidence="10 23" id="KW-0328">Glycosyltransferase</keyword>
<keyword evidence="13 23" id="KW-0133">Cell shape</keyword>
<evidence type="ECO:0000256" key="8">
    <source>
        <dbReference type="ARBA" id="ARBA00022645"/>
    </source>
</evidence>
<feature type="domain" description="Penicillin-binding protein transpeptidase" evidence="25">
    <location>
        <begin position="421"/>
        <end position="660"/>
    </location>
</feature>
<dbReference type="RefSeq" id="WP_377243805.1">
    <property type="nucleotide sequence ID" value="NZ_JBHLXP010000003.1"/>
</dbReference>
<comment type="subcellular location">
    <subcellularLocation>
        <location evidence="2">Cell membrane</location>
    </subcellularLocation>
</comment>
<comment type="similarity">
    <text evidence="5 23">In the N-terminal section; belongs to the glycosyltransferase 51 family.</text>
</comment>
<keyword evidence="24" id="KW-1133">Transmembrane helix</keyword>
<dbReference type="EMBL" id="JBHLXP010000003">
    <property type="protein sequence ID" value="MFC0048905.1"/>
    <property type="molecule type" value="Genomic_DNA"/>
</dbReference>
<protein>
    <recommendedName>
        <fullName evidence="6 22">Penicillin-binding protein 1B</fullName>
        <shortName evidence="23">PBP-1b</shortName>
        <shortName evidence="23">PBP1b</shortName>
    </recommendedName>
    <alternativeName>
        <fullName evidence="19 23">Murein polymerase</fullName>
    </alternativeName>
</protein>
<evidence type="ECO:0000256" key="21">
    <source>
        <dbReference type="ARBA" id="ARBA00049902"/>
    </source>
</evidence>
<keyword evidence="9" id="KW-0645">Protease</keyword>
<dbReference type="Gene3D" id="1.10.3810.10">
    <property type="entry name" value="Biosynthetic peptidoglycan transglycosylase-like"/>
    <property type="match status" value="1"/>
</dbReference>
<dbReference type="Pfam" id="PF00912">
    <property type="entry name" value="Transgly"/>
    <property type="match status" value="1"/>
</dbReference>
<keyword evidence="29" id="KW-1185">Reference proteome</keyword>
<dbReference type="PIRSF" id="PIRSF002799">
    <property type="entry name" value="PBP_1b"/>
    <property type="match status" value="1"/>
</dbReference>
<comment type="catalytic activity">
    <reaction evidence="20">
        <text>Preferential cleavage: (Ac)2-L-Lys-D-Ala-|-D-Ala. Also transpeptidation of peptidyl-alanyl moieties that are N-acyl substituents of D-alanine.</text>
        <dbReference type="EC" id="3.4.16.4"/>
    </reaction>
</comment>